<sequence length="79" mass="9058">MRKGPANLVDVYELMCSILRLDCPPSFGNLTNIDDVFVEDALPTMKTMLIEGGYRSTPSTYIYICFPVFLLLRIKYLFL</sequence>
<keyword evidence="1" id="KW-0812">Transmembrane</keyword>
<organism evidence="2 3">
    <name type="scientific">Ascaris lumbricoides</name>
    <name type="common">Giant roundworm</name>
    <dbReference type="NCBI Taxonomy" id="6252"/>
    <lineage>
        <taxon>Eukaryota</taxon>
        <taxon>Metazoa</taxon>
        <taxon>Ecdysozoa</taxon>
        <taxon>Nematoda</taxon>
        <taxon>Chromadorea</taxon>
        <taxon>Rhabditida</taxon>
        <taxon>Spirurina</taxon>
        <taxon>Ascaridomorpha</taxon>
        <taxon>Ascaridoidea</taxon>
        <taxon>Ascarididae</taxon>
        <taxon>Ascaris</taxon>
    </lineage>
</organism>
<evidence type="ECO:0000313" key="2">
    <source>
        <dbReference type="Proteomes" id="UP000036681"/>
    </source>
</evidence>
<reference evidence="3" key="1">
    <citation type="submission" date="2017-02" db="UniProtKB">
        <authorList>
            <consortium name="WormBaseParasite"/>
        </authorList>
    </citation>
    <scope>IDENTIFICATION</scope>
</reference>
<feature type="transmembrane region" description="Helical" evidence="1">
    <location>
        <begin position="60"/>
        <end position="78"/>
    </location>
</feature>
<protein>
    <submittedName>
        <fullName evidence="3">Ovule protein</fullName>
    </submittedName>
</protein>
<keyword evidence="1" id="KW-1133">Transmembrane helix</keyword>
<evidence type="ECO:0000256" key="1">
    <source>
        <dbReference type="SAM" id="Phobius"/>
    </source>
</evidence>
<dbReference type="WBParaSite" id="ALUE_0001530201-mRNA-1">
    <property type="protein sequence ID" value="ALUE_0001530201-mRNA-1"/>
    <property type="gene ID" value="ALUE_0001530201"/>
</dbReference>
<accession>A0A0M3IBX9</accession>
<keyword evidence="1" id="KW-0472">Membrane</keyword>
<keyword evidence="2" id="KW-1185">Reference proteome</keyword>
<dbReference type="AlphaFoldDB" id="A0A0M3IBX9"/>
<dbReference type="Proteomes" id="UP000036681">
    <property type="component" value="Unplaced"/>
</dbReference>
<evidence type="ECO:0000313" key="3">
    <source>
        <dbReference type="WBParaSite" id="ALUE_0001530201-mRNA-1"/>
    </source>
</evidence>
<proteinExistence type="predicted"/>
<name>A0A0M3IBX9_ASCLU</name>